<evidence type="ECO:0000259" key="2">
    <source>
        <dbReference type="Pfam" id="PF14317"/>
    </source>
</evidence>
<gene>
    <name evidence="3" type="ordered locus">Fluta_0738</name>
</gene>
<keyword evidence="1" id="KW-0812">Transmembrane</keyword>
<proteinExistence type="predicted"/>
<protein>
    <recommendedName>
        <fullName evidence="2">YcxB-like C-terminal domain-containing protein</fullName>
    </recommendedName>
</protein>
<accession>F2II42</accession>
<dbReference type="HOGENOM" id="CLU_1568448_0_0_10"/>
<keyword evidence="4" id="KW-1185">Reference proteome</keyword>
<feature type="transmembrane region" description="Helical" evidence="1">
    <location>
        <begin position="25"/>
        <end position="47"/>
    </location>
</feature>
<evidence type="ECO:0000313" key="3">
    <source>
        <dbReference type="EMBL" id="AEA42742.1"/>
    </source>
</evidence>
<dbReference type="Pfam" id="PF14317">
    <property type="entry name" value="YcxB"/>
    <property type="match status" value="1"/>
</dbReference>
<dbReference type="STRING" id="755732.Fluta_0738"/>
<keyword evidence="1" id="KW-1133">Transmembrane helix</keyword>
<keyword evidence="1" id="KW-0472">Membrane</keyword>
<dbReference type="KEGG" id="fte:Fluta_0738"/>
<feature type="domain" description="YcxB-like C-terminal" evidence="2">
    <location>
        <begin position="105"/>
        <end position="145"/>
    </location>
</feature>
<sequence length="170" mass="19405">MEITIVDTAETAKVKLDLMNKRMVFIFRYLSLVLVFLSSICLLLGFVSGYTNHSSFNGNHSYSDYHLGTGIGIGCLITAAYLELYIFKLRKKMQKFKYSITTYIFSNEGIKTSSDSSETVINWNAVQEIVIQKKGLLIATNNYTCPTMFFLNDQFSLEQIAWIKQKSTKK</sequence>
<dbReference type="RefSeq" id="WP_013685514.1">
    <property type="nucleotide sequence ID" value="NC_015321.1"/>
</dbReference>
<evidence type="ECO:0000313" key="4">
    <source>
        <dbReference type="Proteomes" id="UP000007463"/>
    </source>
</evidence>
<name>F2II42_FLUTR</name>
<dbReference type="EMBL" id="CP002542">
    <property type="protein sequence ID" value="AEA42742.1"/>
    <property type="molecule type" value="Genomic_DNA"/>
</dbReference>
<reference evidence="3 4" key="1">
    <citation type="journal article" date="2011" name="Stand. Genomic Sci.">
        <title>Complete genome sequence of the gliding freshwater bacterium Fluviicola taffensis type strain (RW262).</title>
        <authorList>
            <person name="Woyke T."/>
            <person name="Chertkov O."/>
            <person name="Lapidus A."/>
            <person name="Nolan M."/>
            <person name="Lucas S."/>
            <person name="Del Rio T.G."/>
            <person name="Tice H."/>
            <person name="Cheng J.F."/>
            <person name="Tapia R."/>
            <person name="Han C."/>
            <person name="Goodwin L."/>
            <person name="Pitluck S."/>
            <person name="Liolios K."/>
            <person name="Pagani I."/>
            <person name="Ivanova N."/>
            <person name="Huntemann M."/>
            <person name="Mavromatis K."/>
            <person name="Mikhailova N."/>
            <person name="Pati A."/>
            <person name="Chen A."/>
            <person name="Palaniappan K."/>
            <person name="Land M."/>
            <person name="Hauser L."/>
            <person name="Brambilla E.M."/>
            <person name="Rohde M."/>
            <person name="Mwirichia R."/>
            <person name="Sikorski J."/>
            <person name="Tindall B.J."/>
            <person name="Goker M."/>
            <person name="Bristow J."/>
            <person name="Eisen J.A."/>
            <person name="Markowitz V."/>
            <person name="Hugenholtz P."/>
            <person name="Klenk H.P."/>
            <person name="Kyrpides N.C."/>
        </authorList>
    </citation>
    <scope>NUCLEOTIDE SEQUENCE [LARGE SCALE GENOMIC DNA]</scope>
    <source>
        <strain evidence="4">DSM 16823 / RW262 / RW262</strain>
    </source>
</reference>
<organism evidence="3 4">
    <name type="scientific">Fluviicola taffensis (strain DSM 16823 / NCIMB 13979 / RW262)</name>
    <dbReference type="NCBI Taxonomy" id="755732"/>
    <lineage>
        <taxon>Bacteria</taxon>
        <taxon>Pseudomonadati</taxon>
        <taxon>Bacteroidota</taxon>
        <taxon>Flavobacteriia</taxon>
        <taxon>Flavobacteriales</taxon>
        <taxon>Crocinitomicaceae</taxon>
        <taxon>Fluviicola</taxon>
    </lineage>
</organism>
<dbReference type="Proteomes" id="UP000007463">
    <property type="component" value="Chromosome"/>
</dbReference>
<evidence type="ECO:0000256" key="1">
    <source>
        <dbReference type="SAM" id="Phobius"/>
    </source>
</evidence>
<feature type="transmembrane region" description="Helical" evidence="1">
    <location>
        <begin position="67"/>
        <end position="87"/>
    </location>
</feature>
<dbReference type="InterPro" id="IPR025588">
    <property type="entry name" value="YcxB-like_C"/>
</dbReference>
<reference evidence="4" key="2">
    <citation type="submission" date="2011-02" db="EMBL/GenBank/DDBJ databases">
        <title>The complete genome of Fluviicola taffensis DSM 16823.</title>
        <authorList>
            <consortium name="US DOE Joint Genome Institute (JGI-PGF)"/>
            <person name="Lucas S."/>
            <person name="Copeland A."/>
            <person name="Lapidus A."/>
            <person name="Bruce D."/>
            <person name="Goodwin L."/>
            <person name="Pitluck S."/>
            <person name="Kyrpides N."/>
            <person name="Mavromatis K."/>
            <person name="Ivanova N."/>
            <person name="Mikhailova N."/>
            <person name="Pagani I."/>
            <person name="Chertkov O."/>
            <person name="Detter J.C."/>
            <person name="Han C."/>
            <person name="Tapia R."/>
            <person name="Land M."/>
            <person name="Hauser L."/>
            <person name="Markowitz V."/>
            <person name="Cheng J.-F."/>
            <person name="Hugenholtz P."/>
            <person name="Woyke T."/>
            <person name="Wu D."/>
            <person name="Tindall B."/>
            <person name="Pomrenke H.G."/>
            <person name="Brambilla E."/>
            <person name="Klenk H.-P."/>
            <person name="Eisen J.A."/>
        </authorList>
    </citation>
    <scope>NUCLEOTIDE SEQUENCE [LARGE SCALE GENOMIC DNA]</scope>
    <source>
        <strain evidence="4">DSM 16823 / RW262 / RW262</strain>
    </source>
</reference>
<dbReference type="AlphaFoldDB" id="F2II42"/>